<organism evidence="2 3">
    <name type="scientific">Cercospora zeae-maydis SCOH1-5</name>
    <dbReference type="NCBI Taxonomy" id="717836"/>
    <lineage>
        <taxon>Eukaryota</taxon>
        <taxon>Fungi</taxon>
        <taxon>Dikarya</taxon>
        <taxon>Ascomycota</taxon>
        <taxon>Pezizomycotina</taxon>
        <taxon>Dothideomycetes</taxon>
        <taxon>Dothideomycetidae</taxon>
        <taxon>Mycosphaerellales</taxon>
        <taxon>Mycosphaerellaceae</taxon>
        <taxon>Cercospora</taxon>
    </lineage>
</organism>
<reference evidence="2" key="1">
    <citation type="journal article" date="2020" name="Stud. Mycol.">
        <title>101 Dothideomycetes genomes: a test case for predicting lifestyles and emergence of pathogens.</title>
        <authorList>
            <person name="Haridas S."/>
            <person name="Albert R."/>
            <person name="Binder M."/>
            <person name="Bloem J."/>
            <person name="Labutti K."/>
            <person name="Salamov A."/>
            <person name="Andreopoulos B."/>
            <person name="Baker S."/>
            <person name="Barry K."/>
            <person name="Bills G."/>
            <person name="Bluhm B."/>
            <person name="Cannon C."/>
            <person name="Castanera R."/>
            <person name="Culley D."/>
            <person name="Daum C."/>
            <person name="Ezra D."/>
            <person name="Gonzalez J."/>
            <person name="Henrissat B."/>
            <person name="Kuo A."/>
            <person name="Liang C."/>
            <person name="Lipzen A."/>
            <person name="Lutzoni F."/>
            <person name="Magnuson J."/>
            <person name="Mondo S."/>
            <person name="Nolan M."/>
            <person name="Ohm R."/>
            <person name="Pangilinan J."/>
            <person name="Park H.-J."/>
            <person name="Ramirez L."/>
            <person name="Alfaro M."/>
            <person name="Sun H."/>
            <person name="Tritt A."/>
            <person name="Yoshinaga Y."/>
            <person name="Zwiers L.-H."/>
            <person name="Turgeon B."/>
            <person name="Goodwin S."/>
            <person name="Spatafora J."/>
            <person name="Crous P."/>
            <person name="Grigoriev I."/>
        </authorList>
    </citation>
    <scope>NUCLEOTIDE SEQUENCE</scope>
    <source>
        <strain evidence="2">SCOH1-5</strain>
    </source>
</reference>
<dbReference type="OrthoDB" id="5345504at2759"/>
<dbReference type="Gene3D" id="3.30.710.10">
    <property type="entry name" value="Potassium Channel Kv1.1, Chain A"/>
    <property type="match status" value="1"/>
</dbReference>
<evidence type="ECO:0000313" key="3">
    <source>
        <dbReference type="Proteomes" id="UP000799539"/>
    </source>
</evidence>
<protein>
    <recommendedName>
        <fullName evidence="1">BTB domain-containing protein</fullName>
    </recommendedName>
</protein>
<dbReference type="PANTHER" id="PTHR47843:SF2">
    <property type="entry name" value="BTB DOMAIN-CONTAINING PROTEIN"/>
    <property type="match status" value="1"/>
</dbReference>
<name>A0A6A6FXJ0_9PEZI</name>
<dbReference type="EMBL" id="ML992662">
    <property type="protein sequence ID" value="KAF2217938.1"/>
    <property type="molecule type" value="Genomic_DNA"/>
</dbReference>
<dbReference type="SUPFAM" id="SSF54695">
    <property type="entry name" value="POZ domain"/>
    <property type="match status" value="1"/>
</dbReference>
<dbReference type="PROSITE" id="PS50097">
    <property type="entry name" value="BTB"/>
    <property type="match status" value="1"/>
</dbReference>
<evidence type="ECO:0000313" key="2">
    <source>
        <dbReference type="EMBL" id="KAF2217938.1"/>
    </source>
</evidence>
<keyword evidence="3" id="KW-1185">Reference proteome</keyword>
<proteinExistence type="predicted"/>
<evidence type="ECO:0000259" key="1">
    <source>
        <dbReference type="PROSITE" id="PS50097"/>
    </source>
</evidence>
<sequence>MDFFTPIPDILERADEAIDFSSAEIRVIVGPAQKCFHVHESLIRKYSPYFKTALDGTWREGKRGVVEMVEDDEQAFNIYMNWLYRKKIHLDMPDITNRTEELDAAWIRLFSTYALGDKLLDSYFKDALTDATVFCVARFGLPPVEALHFLYDMTPPESPMRLLMTCELARRHDQINALDESWPHALTIDLTKLLKFHNEYANQPTFQVARNCGFHEHKNRGLQTETCYRANASHPDQVVQQVRLRRNGTIDFTTSPVRFSFENSSAILSINERLLRMCQPALDLSVETTTAGTRTLRADCHEHALNTYLNWLCSGRMYIDFNYGCNDPAIWVKIARAYALGSRLPDSTFKDALTDAVALMFVQPRYDYLIWIPSSLAMLQHPEVYQLLSVESPLSNILAHAIASVNNLAEQLSEHWPQRLLYAVAFVAAKMLYEEDPAPMEHAQRCMFHEHGSEEECYRRDMGSFMESR</sequence>
<dbReference type="InterPro" id="IPR011333">
    <property type="entry name" value="SKP1/BTB/POZ_sf"/>
</dbReference>
<accession>A0A6A6FXJ0</accession>
<dbReference type="PANTHER" id="PTHR47843">
    <property type="entry name" value="BTB DOMAIN-CONTAINING PROTEIN-RELATED"/>
    <property type="match status" value="1"/>
</dbReference>
<feature type="domain" description="BTB" evidence="1">
    <location>
        <begin position="23"/>
        <end position="92"/>
    </location>
</feature>
<gene>
    <name evidence="2" type="ORF">CERZMDRAFT_80577</name>
</gene>
<dbReference type="CDD" id="cd18186">
    <property type="entry name" value="BTB_POZ_ZBTB_KLHL-like"/>
    <property type="match status" value="1"/>
</dbReference>
<dbReference type="InterPro" id="IPR000210">
    <property type="entry name" value="BTB/POZ_dom"/>
</dbReference>
<dbReference type="AlphaFoldDB" id="A0A6A6FXJ0"/>
<dbReference type="Proteomes" id="UP000799539">
    <property type="component" value="Unassembled WGS sequence"/>
</dbReference>